<proteinExistence type="predicted"/>
<evidence type="ECO:0000259" key="4">
    <source>
        <dbReference type="PROSITE" id="PS50102"/>
    </source>
</evidence>
<protein>
    <submittedName>
        <fullName evidence="6">Nuclear transport factor 2</fullName>
    </submittedName>
</protein>
<feature type="region of interest" description="Disordered" evidence="3">
    <location>
        <begin position="400"/>
        <end position="460"/>
    </location>
</feature>
<sequence>MGSAARPDVNPVVVGKSFITQYYNILCNVPEHLHRFYHEISKVGRVGADGVVRNVSTLQGISEELKKLTCGGFKSAEIISYDAQESQDGGFILVVTGYFSLNDSLRRKFNQTFFLAPQENGYFVLNDILRFYVCGVSGNDSNKPSAINGNKGPEQAASVSVKPVLKEVSKPLNNENAKENVLVPEIVNKEVPDIEITRKEEIVNKEVPDIEVTRKEVADDSPKSCDPEDGHEDAPKKSYASVLKVVNGGKSGVPAGSLPVPKQIPKEQEHQVSSAPCSEPILKDPVQQASSDPSPVIESEAVSETVDAAENGHNQEFEVVAEGTSIYVKHLPTNATIDMLETEFKQFGAIGSGGIQVVSQRGLGFPYGFVEFEEADAAQRALEASPIMIGGQRAFVEEKRSTARGNNRGNGNGYGNRNVGGGRGRGSYGPYGYGNNNYRRGGGRTYNRRGNENVASLNSY</sequence>
<dbReference type="InterPro" id="IPR012677">
    <property type="entry name" value="Nucleotide-bd_a/b_plait_sf"/>
</dbReference>
<dbReference type="EMBL" id="JBANAX010000476">
    <property type="protein sequence ID" value="KAL1207461.1"/>
    <property type="molecule type" value="Genomic_DNA"/>
</dbReference>
<dbReference type="SUPFAM" id="SSF54928">
    <property type="entry name" value="RNA-binding domain, RBD"/>
    <property type="match status" value="1"/>
</dbReference>
<reference evidence="6 7" key="1">
    <citation type="submission" date="2024-04" db="EMBL/GenBank/DDBJ databases">
        <title>Genome assembly C_amara_ONT_v2.</title>
        <authorList>
            <person name="Yant L."/>
            <person name="Moore C."/>
            <person name="Slenker M."/>
        </authorList>
    </citation>
    <scope>NUCLEOTIDE SEQUENCE [LARGE SCALE GENOMIC DNA]</scope>
    <source>
        <tissue evidence="6">Leaf</tissue>
    </source>
</reference>
<gene>
    <name evidence="6" type="ORF">V5N11_007054</name>
</gene>
<feature type="compositionally biased region" description="Gly residues" evidence="3">
    <location>
        <begin position="408"/>
        <end position="432"/>
    </location>
</feature>
<dbReference type="SUPFAM" id="SSF54427">
    <property type="entry name" value="NTF2-like"/>
    <property type="match status" value="1"/>
</dbReference>
<dbReference type="InterPro" id="IPR032710">
    <property type="entry name" value="NTF2-like_dom_sf"/>
</dbReference>
<dbReference type="GO" id="GO:0005737">
    <property type="term" value="C:cytoplasm"/>
    <property type="evidence" value="ECO:0007669"/>
    <property type="project" value="UniProtKB-ARBA"/>
</dbReference>
<keyword evidence="1 2" id="KW-0694">RNA-binding</keyword>
<dbReference type="InterPro" id="IPR039539">
    <property type="entry name" value="Ras_GTPase_bind_prot"/>
</dbReference>
<evidence type="ECO:0000256" key="2">
    <source>
        <dbReference type="PROSITE-ProRule" id="PRU00176"/>
    </source>
</evidence>
<feature type="domain" description="RRM" evidence="4">
    <location>
        <begin position="324"/>
        <end position="401"/>
    </location>
</feature>
<evidence type="ECO:0000256" key="1">
    <source>
        <dbReference type="ARBA" id="ARBA00022884"/>
    </source>
</evidence>
<evidence type="ECO:0000259" key="5">
    <source>
        <dbReference type="PROSITE" id="PS50177"/>
    </source>
</evidence>
<dbReference type="PANTHER" id="PTHR10693">
    <property type="entry name" value="RAS GTPASE-ACTIVATING PROTEIN-BINDING PROTEIN"/>
    <property type="match status" value="1"/>
</dbReference>
<accession>A0ABD1AL23</accession>
<dbReference type="InterPro" id="IPR002075">
    <property type="entry name" value="NTF2_dom"/>
</dbReference>
<evidence type="ECO:0000256" key="3">
    <source>
        <dbReference type="SAM" id="MobiDB-lite"/>
    </source>
</evidence>
<name>A0ABD1AL23_CARAN</name>
<comment type="caution">
    <text evidence="6">The sequence shown here is derived from an EMBL/GenBank/DDBJ whole genome shotgun (WGS) entry which is preliminary data.</text>
</comment>
<evidence type="ECO:0000313" key="6">
    <source>
        <dbReference type="EMBL" id="KAL1207461.1"/>
    </source>
</evidence>
<organism evidence="6 7">
    <name type="scientific">Cardamine amara subsp. amara</name>
    <dbReference type="NCBI Taxonomy" id="228776"/>
    <lineage>
        <taxon>Eukaryota</taxon>
        <taxon>Viridiplantae</taxon>
        <taxon>Streptophyta</taxon>
        <taxon>Embryophyta</taxon>
        <taxon>Tracheophyta</taxon>
        <taxon>Spermatophyta</taxon>
        <taxon>Magnoliopsida</taxon>
        <taxon>eudicotyledons</taxon>
        <taxon>Gunneridae</taxon>
        <taxon>Pentapetalae</taxon>
        <taxon>rosids</taxon>
        <taxon>malvids</taxon>
        <taxon>Brassicales</taxon>
        <taxon>Brassicaceae</taxon>
        <taxon>Cardamineae</taxon>
        <taxon>Cardamine</taxon>
    </lineage>
</organism>
<dbReference type="Pfam" id="PF02136">
    <property type="entry name" value="NTF2"/>
    <property type="match status" value="1"/>
</dbReference>
<dbReference type="SMART" id="SM00360">
    <property type="entry name" value="RRM"/>
    <property type="match status" value="1"/>
</dbReference>
<dbReference type="Proteomes" id="UP001558713">
    <property type="component" value="Unassembled WGS sequence"/>
</dbReference>
<feature type="domain" description="NTF2" evidence="5">
    <location>
        <begin position="14"/>
        <end position="131"/>
    </location>
</feature>
<dbReference type="InterPro" id="IPR000504">
    <property type="entry name" value="RRM_dom"/>
</dbReference>
<dbReference type="AlphaFoldDB" id="A0ABD1AL23"/>
<dbReference type="PROSITE" id="PS50177">
    <property type="entry name" value="NTF2_DOMAIN"/>
    <property type="match status" value="1"/>
</dbReference>
<dbReference type="PANTHER" id="PTHR10693:SF49">
    <property type="entry name" value="NUCLEAR TRANSPORT FACTOR 2 (NTF2) FAMILY PROTEIN WITH RNA BINDING (RRM-RBD-RNP MOTIFS) DOMAIN-CONTAINING PROTEIN"/>
    <property type="match status" value="1"/>
</dbReference>
<feature type="region of interest" description="Disordered" evidence="3">
    <location>
        <begin position="213"/>
        <end position="236"/>
    </location>
</feature>
<dbReference type="Gene3D" id="3.30.70.330">
    <property type="match status" value="1"/>
</dbReference>
<dbReference type="InterPro" id="IPR018222">
    <property type="entry name" value="Nuclear_transport_factor_2_euk"/>
</dbReference>
<dbReference type="InterPro" id="IPR035979">
    <property type="entry name" value="RBD_domain_sf"/>
</dbReference>
<evidence type="ECO:0000313" key="7">
    <source>
        <dbReference type="Proteomes" id="UP001558713"/>
    </source>
</evidence>
<dbReference type="CDD" id="cd00780">
    <property type="entry name" value="NTF2"/>
    <property type="match status" value="1"/>
</dbReference>
<feature type="region of interest" description="Disordered" evidence="3">
    <location>
        <begin position="253"/>
        <end position="279"/>
    </location>
</feature>
<dbReference type="Gene3D" id="3.10.450.50">
    <property type="match status" value="1"/>
</dbReference>
<dbReference type="Pfam" id="PF00076">
    <property type="entry name" value="RRM_1"/>
    <property type="match status" value="1"/>
</dbReference>
<dbReference type="CDD" id="cd00590">
    <property type="entry name" value="RRM_SF"/>
    <property type="match status" value="1"/>
</dbReference>
<dbReference type="GO" id="GO:0003723">
    <property type="term" value="F:RNA binding"/>
    <property type="evidence" value="ECO:0007669"/>
    <property type="project" value="UniProtKB-UniRule"/>
</dbReference>
<keyword evidence="7" id="KW-1185">Reference proteome</keyword>
<dbReference type="PROSITE" id="PS50102">
    <property type="entry name" value="RRM"/>
    <property type="match status" value="1"/>
</dbReference>